<proteinExistence type="predicted"/>
<evidence type="ECO:0000313" key="3">
    <source>
        <dbReference type="Proteomes" id="UP000295696"/>
    </source>
</evidence>
<reference evidence="2 3" key="1">
    <citation type="submission" date="2019-03" db="EMBL/GenBank/DDBJ databases">
        <title>Genomic Encyclopedia of Type Strains, Phase IV (KMG-IV): sequencing the most valuable type-strain genomes for metagenomic binning, comparative biology and taxonomic classification.</title>
        <authorList>
            <person name="Goeker M."/>
        </authorList>
    </citation>
    <scope>NUCLEOTIDE SEQUENCE [LARGE SCALE GENOMIC DNA]</scope>
    <source>
        <strain evidence="2 3">DSM 104836</strain>
    </source>
</reference>
<evidence type="ECO:0000313" key="2">
    <source>
        <dbReference type="EMBL" id="TCS61126.1"/>
    </source>
</evidence>
<feature type="signal peptide" evidence="1">
    <location>
        <begin position="1"/>
        <end position="26"/>
    </location>
</feature>
<gene>
    <name evidence="2" type="ORF">EDD52_11284</name>
</gene>
<dbReference type="Proteomes" id="UP000295696">
    <property type="component" value="Unassembled WGS sequence"/>
</dbReference>
<protein>
    <submittedName>
        <fullName evidence="2">Uncharacterized protein</fullName>
    </submittedName>
</protein>
<accession>A0A4R3J899</accession>
<feature type="chain" id="PRO_5020375175" evidence="1">
    <location>
        <begin position="27"/>
        <end position="138"/>
    </location>
</feature>
<sequence length="138" mass="14723">MVVSNMQFFSVPAALALWLVPGLAMADLSCRFERECPEGETCAESGYEMQVVPQDAMGDDIEPDAVAEALGGQAIVDDAGRFDVLPLGRREGDKSWFGISAAGAHLLTVSPQGAARYSVHFEGAEFSMLYLGQCEDAS</sequence>
<evidence type="ECO:0000256" key="1">
    <source>
        <dbReference type="SAM" id="SignalP"/>
    </source>
</evidence>
<organism evidence="2 3">
    <name type="scientific">Primorskyibacter sedentarius</name>
    <dbReference type="NCBI Taxonomy" id="745311"/>
    <lineage>
        <taxon>Bacteria</taxon>
        <taxon>Pseudomonadati</taxon>
        <taxon>Pseudomonadota</taxon>
        <taxon>Alphaproteobacteria</taxon>
        <taxon>Rhodobacterales</taxon>
        <taxon>Roseobacteraceae</taxon>
        <taxon>Primorskyibacter</taxon>
    </lineage>
</organism>
<name>A0A4R3J899_9RHOB</name>
<keyword evidence="1" id="KW-0732">Signal</keyword>
<keyword evidence="3" id="KW-1185">Reference proteome</keyword>
<comment type="caution">
    <text evidence="2">The sequence shown here is derived from an EMBL/GenBank/DDBJ whole genome shotgun (WGS) entry which is preliminary data.</text>
</comment>
<dbReference type="AlphaFoldDB" id="A0A4R3J899"/>
<dbReference type="EMBL" id="SLZU01000012">
    <property type="protein sequence ID" value="TCS61126.1"/>
    <property type="molecule type" value="Genomic_DNA"/>
</dbReference>